<evidence type="ECO:0000313" key="8">
    <source>
        <dbReference type="EMBL" id="KJF44535.1"/>
    </source>
</evidence>
<dbReference type="STRING" id="1544798.LH29_03370"/>
<accession>A0A0D8JC17</accession>
<comment type="similarity">
    <text evidence="1">Belongs to the sigma-70 factor family. ECF subfamily.</text>
</comment>
<dbReference type="NCBIfam" id="TIGR02937">
    <property type="entry name" value="sigma70-ECF"/>
    <property type="match status" value="1"/>
</dbReference>
<dbReference type="InterPro" id="IPR013249">
    <property type="entry name" value="RNA_pol_sigma70_r4_t2"/>
</dbReference>
<evidence type="ECO:0000259" key="7">
    <source>
        <dbReference type="Pfam" id="PF08281"/>
    </source>
</evidence>
<name>A0A0D8JC17_9BACT</name>
<dbReference type="GO" id="GO:0003677">
    <property type="term" value="F:DNA binding"/>
    <property type="evidence" value="ECO:0007669"/>
    <property type="project" value="UniProtKB-KW"/>
</dbReference>
<keyword evidence="5" id="KW-0804">Transcription</keyword>
<keyword evidence="4" id="KW-0238">DNA-binding</keyword>
<dbReference type="SUPFAM" id="SSF88946">
    <property type="entry name" value="Sigma2 domain of RNA polymerase sigma factors"/>
    <property type="match status" value="1"/>
</dbReference>
<dbReference type="RefSeq" id="WP_045028588.1">
    <property type="nucleotide sequence ID" value="NZ_JRHC01000001.1"/>
</dbReference>
<feature type="domain" description="RNA polymerase sigma factor 70 region 4 type 2" evidence="7">
    <location>
        <begin position="121"/>
        <end position="171"/>
    </location>
</feature>
<dbReference type="SUPFAM" id="SSF88659">
    <property type="entry name" value="Sigma3 and sigma4 domains of RNA polymerase sigma factors"/>
    <property type="match status" value="1"/>
</dbReference>
<feature type="domain" description="RNA polymerase sigma-70 region 2" evidence="6">
    <location>
        <begin position="26"/>
        <end position="92"/>
    </location>
</feature>
<evidence type="ECO:0000256" key="4">
    <source>
        <dbReference type="ARBA" id="ARBA00023125"/>
    </source>
</evidence>
<evidence type="ECO:0000256" key="5">
    <source>
        <dbReference type="ARBA" id="ARBA00023163"/>
    </source>
</evidence>
<evidence type="ECO:0000256" key="2">
    <source>
        <dbReference type="ARBA" id="ARBA00023015"/>
    </source>
</evidence>
<dbReference type="EMBL" id="JRHC01000001">
    <property type="protein sequence ID" value="KJF44535.1"/>
    <property type="molecule type" value="Genomic_DNA"/>
</dbReference>
<dbReference type="InterPro" id="IPR007627">
    <property type="entry name" value="RNA_pol_sigma70_r2"/>
</dbReference>
<sequence>MRQKEHIHKKIIEASKKGDNRARYELYGLYSKAMFNICYRMMNNREEAEDMLQEAFTQAFTKLESFRYESNFGSWLKRIVVNTCINAINKRKVDLTYCEEIYDYDSEEENNEYEPEYTIANITQAMEQLPEGGRMIFSLYLLEGYDHGEIAQILKIKESTSKTQFMRAKRRVVELLKQTHGDAMDKI</sequence>
<dbReference type="Gene3D" id="1.10.1740.10">
    <property type="match status" value="1"/>
</dbReference>
<evidence type="ECO:0000256" key="3">
    <source>
        <dbReference type="ARBA" id="ARBA00023082"/>
    </source>
</evidence>
<dbReference type="InterPro" id="IPR014284">
    <property type="entry name" value="RNA_pol_sigma-70_dom"/>
</dbReference>
<evidence type="ECO:0000313" key="9">
    <source>
        <dbReference type="Proteomes" id="UP000032544"/>
    </source>
</evidence>
<dbReference type="InterPro" id="IPR013324">
    <property type="entry name" value="RNA_pol_sigma_r3/r4-like"/>
</dbReference>
<keyword evidence="9" id="KW-1185">Reference proteome</keyword>
<dbReference type="Pfam" id="PF04542">
    <property type="entry name" value="Sigma70_r2"/>
    <property type="match status" value="1"/>
</dbReference>
<reference evidence="8 9" key="1">
    <citation type="submission" date="2014-09" db="EMBL/GenBank/DDBJ databases">
        <title>Draft Genome Sequence of Draconibacterium sp. JN14CK-3.</title>
        <authorList>
            <person name="Dong C."/>
            <person name="Lai Q."/>
            <person name="Shao Z."/>
        </authorList>
    </citation>
    <scope>NUCLEOTIDE SEQUENCE [LARGE SCALE GENOMIC DNA]</scope>
    <source>
        <strain evidence="8 9">JN14CK-3</strain>
    </source>
</reference>
<dbReference type="InterPro" id="IPR013325">
    <property type="entry name" value="RNA_pol_sigma_r2"/>
</dbReference>
<evidence type="ECO:0008006" key="10">
    <source>
        <dbReference type="Google" id="ProtNLM"/>
    </source>
</evidence>
<dbReference type="Gene3D" id="1.10.10.10">
    <property type="entry name" value="Winged helix-like DNA-binding domain superfamily/Winged helix DNA-binding domain"/>
    <property type="match status" value="1"/>
</dbReference>
<proteinExistence type="inferred from homology"/>
<keyword evidence="3" id="KW-0731">Sigma factor</keyword>
<evidence type="ECO:0000259" key="6">
    <source>
        <dbReference type="Pfam" id="PF04542"/>
    </source>
</evidence>
<dbReference type="InterPro" id="IPR039425">
    <property type="entry name" value="RNA_pol_sigma-70-like"/>
</dbReference>
<protein>
    <recommendedName>
        <fullName evidence="10">RNA polymerase</fullName>
    </recommendedName>
</protein>
<gene>
    <name evidence="8" type="ORF">LH29_03370</name>
</gene>
<evidence type="ECO:0000256" key="1">
    <source>
        <dbReference type="ARBA" id="ARBA00010641"/>
    </source>
</evidence>
<organism evidence="8 9">
    <name type="scientific">Draconibacterium sediminis</name>
    <dbReference type="NCBI Taxonomy" id="1544798"/>
    <lineage>
        <taxon>Bacteria</taxon>
        <taxon>Pseudomonadati</taxon>
        <taxon>Bacteroidota</taxon>
        <taxon>Bacteroidia</taxon>
        <taxon>Marinilabiliales</taxon>
        <taxon>Prolixibacteraceae</taxon>
        <taxon>Draconibacterium</taxon>
    </lineage>
</organism>
<dbReference type="Proteomes" id="UP000032544">
    <property type="component" value="Unassembled WGS sequence"/>
</dbReference>
<dbReference type="GO" id="GO:0016987">
    <property type="term" value="F:sigma factor activity"/>
    <property type="evidence" value="ECO:0007669"/>
    <property type="project" value="UniProtKB-KW"/>
</dbReference>
<dbReference type="PANTHER" id="PTHR43133">
    <property type="entry name" value="RNA POLYMERASE ECF-TYPE SIGMA FACTO"/>
    <property type="match status" value="1"/>
</dbReference>
<dbReference type="Pfam" id="PF08281">
    <property type="entry name" value="Sigma70_r4_2"/>
    <property type="match status" value="1"/>
</dbReference>
<comment type="caution">
    <text evidence="8">The sequence shown here is derived from an EMBL/GenBank/DDBJ whole genome shotgun (WGS) entry which is preliminary data.</text>
</comment>
<dbReference type="GO" id="GO:0006352">
    <property type="term" value="P:DNA-templated transcription initiation"/>
    <property type="evidence" value="ECO:0007669"/>
    <property type="project" value="InterPro"/>
</dbReference>
<keyword evidence="2" id="KW-0805">Transcription regulation</keyword>
<dbReference type="InterPro" id="IPR036388">
    <property type="entry name" value="WH-like_DNA-bd_sf"/>
</dbReference>
<dbReference type="AlphaFoldDB" id="A0A0D8JC17"/>
<dbReference type="PANTHER" id="PTHR43133:SF8">
    <property type="entry name" value="RNA POLYMERASE SIGMA FACTOR HI_1459-RELATED"/>
    <property type="match status" value="1"/>
</dbReference>